<dbReference type="InterPro" id="IPR051964">
    <property type="entry name" value="Chaperone_stress_response"/>
</dbReference>
<dbReference type="Gene3D" id="3.30.160.60">
    <property type="entry name" value="Classic Zinc Finger"/>
    <property type="match status" value="1"/>
</dbReference>
<evidence type="ECO:0000256" key="7">
    <source>
        <dbReference type="SAM" id="MobiDB-lite"/>
    </source>
</evidence>
<dbReference type="InterPro" id="IPR036236">
    <property type="entry name" value="Znf_C2H2_sf"/>
</dbReference>
<dbReference type="CDD" id="cd06257">
    <property type="entry name" value="DnaJ"/>
    <property type="match status" value="1"/>
</dbReference>
<dbReference type="EMBL" id="HE616746">
    <property type="protein sequence ID" value="CCE92293.1"/>
    <property type="molecule type" value="Genomic_DNA"/>
</dbReference>
<name>G8ZUJ9_TORDE</name>
<evidence type="ECO:0000256" key="3">
    <source>
        <dbReference type="ARBA" id="ARBA00022771"/>
    </source>
</evidence>
<dbReference type="InterPro" id="IPR054076">
    <property type="entry name" value="ZUO1-like_ZHD"/>
</dbReference>
<evidence type="ECO:0000256" key="5">
    <source>
        <dbReference type="ARBA" id="ARBA00023242"/>
    </source>
</evidence>
<dbReference type="PANTHER" id="PTHR44029:SF1">
    <property type="entry name" value="DNAJ HOMOLOG SUBFAMILY C MEMBER 21"/>
    <property type="match status" value="1"/>
</dbReference>
<evidence type="ECO:0000259" key="8">
    <source>
        <dbReference type="PROSITE" id="PS50076"/>
    </source>
</evidence>
<dbReference type="PROSITE" id="PS00028">
    <property type="entry name" value="ZINC_FINGER_C2H2_1"/>
    <property type="match status" value="2"/>
</dbReference>
<dbReference type="Pfam" id="PF21884">
    <property type="entry name" value="ZUO1-like_ZHD"/>
    <property type="match status" value="1"/>
</dbReference>
<evidence type="ECO:0000256" key="1">
    <source>
        <dbReference type="ARBA" id="ARBA00004123"/>
    </source>
</evidence>
<organism evidence="10 11">
    <name type="scientific">Torulaspora delbrueckii</name>
    <name type="common">Yeast</name>
    <name type="synonym">Candida colliculosa</name>
    <dbReference type="NCBI Taxonomy" id="4950"/>
    <lineage>
        <taxon>Eukaryota</taxon>
        <taxon>Fungi</taxon>
        <taxon>Dikarya</taxon>
        <taxon>Ascomycota</taxon>
        <taxon>Saccharomycotina</taxon>
        <taxon>Saccharomycetes</taxon>
        <taxon>Saccharomycetales</taxon>
        <taxon>Saccharomycetaceae</taxon>
        <taxon>Torulaspora</taxon>
    </lineage>
</organism>
<accession>G8ZUJ9</accession>
<evidence type="ECO:0000256" key="4">
    <source>
        <dbReference type="ARBA" id="ARBA00022833"/>
    </source>
</evidence>
<evidence type="ECO:0000256" key="6">
    <source>
        <dbReference type="PROSITE-ProRule" id="PRU00042"/>
    </source>
</evidence>
<feature type="compositionally biased region" description="Acidic residues" evidence="7">
    <location>
        <begin position="460"/>
        <end position="480"/>
    </location>
</feature>
<feature type="region of interest" description="Disordered" evidence="7">
    <location>
        <begin position="275"/>
        <end position="294"/>
    </location>
</feature>
<dbReference type="FunFam" id="1.10.287.110:FF:000046">
    <property type="entry name" value="dnaJ homolog subfamily C member 21"/>
    <property type="match status" value="1"/>
</dbReference>
<feature type="region of interest" description="Disordered" evidence="7">
    <location>
        <begin position="561"/>
        <end position="581"/>
    </location>
</feature>
<dbReference type="PROSITE" id="PS50076">
    <property type="entry name" value="DNAJ_2"/>
    <property type="match status" value="1"/>
</dbReference>
<dbReference type="Pfam" id="PF00226">
    <property type="entry name" value="DnaJ"/>
    <property type="match status" value="1"/>
</dbReference>
<evidence type="ECO:0000259" key="9">
    <source>
        <dbReference type="PROSITE" id="PS50157"/>
    </source>
</evidence>
<dbReference type="InParanoid" id="G8ZUJ9"/>
<dbReference type="eggNOG" id="KOG0717">
    <property type="taxonomic scope" value="Eukaryota"/>
</dbReference>
<dbReference type="GO" id="GO:0008270">
    <property type="term" value="F:zinc ion binding"/>
    <property type="evidence" value="ECO:0007669"/>
    <property type="project" value="UniProtKB-KW"/>
</dbReference>
<dbReference type="PRINTS" id="PR00625">
    <property type="entry name" value="JDOMAIN"/>
</dbReference>
<dbReference type="GeneID" id="11503694"/>
<evidence type="ECO:0000256" key="2">
    <source>
        <dbReference type="ARBA" id="ARBA00022723"/>
    </source>
</evidence>
<dbReference type="FunCoup" id="G8ZUJ9">
    <property type="interactions" value="953"/>
</dbReference>
<feature type="compositionally biased region" description="Acidic residues" evidence="7">
    <location>
        <begin position="423"/>
        <end position="432"/>
    </location>
</feature>
<feature type="domain" description="J" evidence="8">
    <location>
        <begin position="4"/>
        <end position="70"/>
    </location>
</feature>
<keyword evidence="11" id="KW-1185">Reference proteome</keyword>
<gene>
    <name evidence="10" type="primary">TDEL0E00500</name>
    <name evidence="10" type="ORF">TDEL_0E00500</name>
</gene>
<protein>
    <recommendedName>
        <fullName evidence="12">J domain-containing protein</fullName>
    </recommendedName>
</protein>
<feature type="region of interest" description="Disordered" evidence="7">
    <location>
        <begin position="406"/>
        <end position="432"/>
    </location>
</feature>
<feature type="domain" description="C2H2-type" evidence="9">
    <location>
        <begin position="352"/>
        <end position="376"/>
    </location>
</feature>
<dbReference type="FunFam" id="3.30.160.60:FF:002589">
    <property type="entry name" value="J protein JJJ1"/>
    <property type="match status" value="1"/>
</dbReference>
<dbReference type="SMART" id="SM00355">
    <property type="entry name" value="ZnF_C2H2"/>
    <property type="match status" value="2"/>
</dbReference>
<dbReference type="SMART" id="SM00271">
    <property type="entry name" value="DnaJ"/>
    <property type="match status" value="1"/>
</dbReference>
<keyword evidence="4" id="KW-0862">Zinc</keyword>
<dbReference type="SUPFAM" id="SSF46565">
    <property type="entry name" value="Chaperone J-domain"/>
    <property type="match status" value="1"/>
</dbReference>
<dbReference type="Gene3D" id="1.10.287.110">
    <property type="entry name" value="DnaJ domain"/>
    <property type="match status" value="1"/>
</dbReference>
<dbReference type="KEGG" id="tdl:TDEL_0E00500"/>
<keyword evidence="5" id="KW-0539">Nucleus</keyword>
<sequence>MKTCYYELLDVQPFADDNELKKAYRRKALQYHPDKNPENVEEATEIFASIRAAYEVLSDPQERAWYDSHKEQILNDEPIGLNEDGEFEYEVDATVTGVTTDELLMFFNSSLYTRVDDTPAGLFQIAGRVFAKLAKDEVLNGRRLGLTKHNMYKDDQFEQDINSAGYSKACEQQFKDYELAPESMLFPPFGHSSTDYEYLKSFYKKWSGFNTLKSFSWKDEYVYSSNYDRRTKREINKRNEKARQSARNEYNKTVKRFVVFIKKLDKRMKDGLKKSEELKRSKARQKQKELKDAFNTDKKTKLEGEFEPQNWQAIDEQNIKEMEKLYEDSQDRDALQDAVIEDFNEEEEVIVYDCFICNKRFKSEKQLENHCNTKLHKKRIAEIQKEMKNESMTLGLDDLSDLEDFSSAEESLSAGANEKDGSEDQQTDDVDDVSLKSIDEELAKIEEQLAQMEMQISGDSEGDVESDETTEIVSSEEEDALLNQLLASLNGEAQVTEESWQDDKRPTKQKSKKKKNNKNSTPEPNYSVKMAPTDRESCGTCGAQFDSRNKLFKHVKGNNHAALRSEVKTKSVKKNKKKAKK</sequence>
<evidence type="ECO:0000313" key="10">
    <source>
        <dbReference type="EMBL" id="CCE92293.1"/>
    </source>
</evidence>
<feature type="compositionally biased region" description="Polar residues" evidence="7">
    <location>
        <begin position="485"/>
        <end position="498"/>
    </location>
</feature>
<dbReference type="Pfam" id="PF12171">
    <property type="entry name" value="zf-C2H2_jaz"/>
    <property type="match status" value="1"/>
</dbReference>
<dbReference type="OrthoDB" id="5894at2759"/>
<dbReference type="PROSITE" id="PS50157">
    <property type="entry name" value="ZINC_FINGER_C2H2_2"/>
    <property type="match status" value="2"/>
</dbReference>
<dbReference type="GO" id="GO:0005634">
    <property type="term" value="C:nucleus"/>
    <property type="evidence" value="ECO:0007669"/>
    <property type="project" value="UniProtKB-SubCell"/>
</dbReference>
<evidence type="ECO:0000313" key="11">
    <source>
        <dbReference type="Proteomes" id="UP000005627"/>
    </source>
</evidence>
<dbReference type="PROSITE" id="PS00636">
    <property type="entry name" value="DNAJ_1"/>
    <property type="match status" value="1"/>
</dbReference>
<dbReference type="HOGENOM" id="CLU_009539_2_1_1"/>
<dbReference type="InterPro" id="IPR022755">
    <property type="entry name" value="Znf_C2H2_jaz"/>
</dbReference>
<dbReference type="AlphaFoldDB" id="G8ZUJ9"/>
<feature type="compositionally biased region" description="Basic residues" evidence="7">
    <location>
        <begin position="507"/>
        <end position="517"/>
    </location>
</feature>
<feature type="domain" description="C2H2-type" evidence="9">
    <location>
        <begin position="536"/>
        <end position="565"/>
    </location>
</feature>
<reference evidence="10 11" key="1">
    <citation type="journal article" date="2011" name="Proc. Natl. Acad. Sci. U.S.A.">
        <title>Evolutionary erosion of yeast sex chromosomes by mating-type switching accidents.</title>
        <authorList>
            <person name="Gordon J.L."/>
            <person name="Armisen D."/>
            <person name="Proux-Wera E."/>
            <person name="Oheigeartaigh S.S."/>
            <person name="Byrne K.P."/>
            <person name="Wolfe K.H."/>
        </authorList>
    </citation>
    <scope>NUCLEOTIDE SEQUENCE [LARGE SCALE GENOMIC DNA]</scope>
    <source>
        <strain evidence="11">ATCC 10662 / CBS 1146 / NBRC 0425 / NCYC 2629 / NRRL Y-866</strain>
    </source>
</reference>
<dbReference type="InterPro" id="IPR036869">
    <property type="entry name" value="J_dom_sf"/>
</dbReference>
<evidence type="ECO:0008006" key="12">
    <source>
        <dbReference type="Google" id="ProtNLM"/>
    </source>
</evidence>
<dbReference type="RefSeq" id="XP_003681504.1">
    <property type="nucleotide sequence ID" value="XM_003681456.1"/>
</dbReference>
<dbReference type="SUPFAM" id="SSF57667">
    <property type="entry name" value="beta-beta-alpha zinc fingers"/>
    <property type="match status" value="1"/>
</dbReference>
<dbReference type="InterPro" id="IPR013087">
    <property type="entry name" value="Znf_C2H2_type"/>
</dbReference>
<dbReference type="InterPro" id="IPR018253">
    <property type="entry name" value="DnaJ_domain_CS"/>
</dbReference>
<proteinExistence type="predicted"/>
<keyword evidence="2" id="KW-0479">Metal-binding</keyword>
<dbReference type="InterPro" id="IPR001623">
    <property type="entry name" value="DnaJ_domain"/>
</dbReference>
<comment type="subcellular location">
    <subcellularLocation>
        <location evidence="1">Nucleus</location>
    </subcellularLocation>
</comment>
<dbReference type="GO" id="GO:0005737">
    <property type="term" value="C:cytoplasm"/>
    <property type="evidence" value="ECO:0007669"/>
    <property type="project" value="TreeGrafter"/>
</dbReference>
<feature type="region of interest" description="Disordered" evidence="7">
    <location>
        <begin position="456"/>
        <end position="536"/>
    </location>
</feature>
<dbReference type="Proteomes" id="UP000005627">
    <property type="component" value="Chromosome 5"/>
</dbReference>
<dbReference type="STRING" id="1076872.G8ZUJ9"/>
<feature type="compositionally biased region" description="Basic residues" evidence="7">
    <location>
        <begin position="570"/>
        <end position="581"/>
    </location>
</feature>
<keyword evidence="3 6" id="KW-0863">Zinc-finger</keyword>
<dbReference type="PANTHER" id="PTHR44029">
    <property type="entry name" value="DNAJ HOMOLOG SUBFAMILY C MEMBER 21"/>
    <property type="match status" value="1"/>
</dbReference>